<dbReference type="EMBL" id="CAXAMM010037446">
    <property type="protein sequence ID" value="CAK9077177.1"/>
    <property type="molecule type" value="Genomic_DNA"/>
</dbReference>
<protein>
    <submittedName>
        <fullName evidence="1">Uncharacterized protein</fullName>
    </submittedName>
</protein>
<comment type="caution">
    <text evidence="1">The sequence shown here is derived from an EMBL/GenBank/DDBJ whole genome shotgun (WGS) entry which is preliminary data.</text>
</comment>
<proteinExistence type="predicted"/>
<reference evidence="1 3" key="1">
    <citation type="submission" date="2024-02" db="EMBL/GenBank/DDBJ databases">
        <authorList>
            <person name="Chen Y."/>
            <person name="Shah S."/>
            <person name="Dougan E. K."/>
            <person name="Thang M."/>
            <person name="Chan C."/>
        </authorList>
    </citation>
    <scope>NUCLEOTIDE SEQUENCE [LARGE SCALE GENOMIC DNA]</scope>
</reference>
<evidence type="ECO:0000313" key="2">
    <source>
        <dbReference type="EMBL" id="CAK9077324.1"/>
    </source>
</evidence>
<name>A0ABP0PPK8_9DINO</name>
<dbReference type="EMBL" id="CAXAMM010037557">
    <property type="protein sequence ID" value="CAK9077324.1"/>
    <property type="molecule type" value="Genomic_DNA"/>
</dbReference>
<evidence type="ECO:0000313" key="1">
    <source>
        <dbReference type="EMBL" id="CAK9077177.1"/>
    </source>
</evidence>
<dbReference type="Proteomes" id="UP001642464">
    <property type="component" value="Unassembled WGS sequence"/>
</dbReference>
<gene>
    <name evidence="1" type="ORF">SCF082_LOCUS37069</name>
    <name evidence="2" type="ORF">SCF082_LOCUS37113</name>
</gene>
<keyword evidence="3" id="KW-1185">Reference proteome</keyword>
<sequence>MATALSGQDPFTMPMSIVIKDHLKYARAVMRSLESRSHFDQGALSERLDSQTNRDRGELGRCRLLLGGISRGKRKTSCKQNASKCHRC</sequence>
<evidence type="ECO:0000313" key="3">
    <source>
        <dbReference type="Proteomes" id="UP001642464"/>
    </source>
</evidence>
<accession>A0ABP0PPK8</accession>
<organism evidence="1 3">
    <name type="scientific">Durusdinium trenchii</name>
    <dbReference type="NCBI Taxonomy" id="1381693"/>
    <lineage>
        <taxon>Eukaryota</taxon>
        <taxon>Sar</taxon>
        <taxon>Alveolata</taxon>
        <taxon>Dinophyceae</taxon>
        <taxon>Suessiales</taxon>
        <taxon>Symbiodiniaceae</taxon>
        <taxon>Durusdinium</taxon>
    </lineage>
</organism>